<reference evidence="2" key="1">
    <citation type="submission" date="2016-10" db="EMBL/GenBank/DDBJ databases">
        <authorList>
            <person name="Varghese N."/>
            <person name="Submissions S."/>
        </authorList>
    </citation>
    <scope>NUCLEOTIDE SEQUENCE [LARGE SCALE GENOMIC DNA]</scope>
    <source>
        <strain evidence="2">LMG 25555</strain>
    </source>
</reference>
<dbReference type="PATRIC" id="fig|882211.3.peg.2813"/>
<gene>
    <name evidence="2" type="ORF">SAMN04489800_0601</name>
</gene>
<comment type="caution">
    <text evidence="2">The sequence shown here is derived from an EMBL/GenBank/DDBJ whole genome shotgun (WGS) entry which is preliminary data.</text>
</comment>
<evidence type="ECO:0000256" key="1">
    <source>
        <dbReference type="SAM" id="SignalP"/>
    </source>
</evidence>
<keyword evidence="1" id="KW-0732">Signal</keyword>
<evidence type="ECO:0000313" key="2">
    <source>
        <dbReference type="EMBL" id="SEE36420.1"/>
    </source>
</evidence>
<protein>
    <submittedName>
        <fullName evidence="2">Uncharacterized protein</fullName>
    </submittedName>
</protein>
<organism evidence="2 3">
    <name type="scientific">Pseudomonas deceptionensis</name>
    <dbReference type="NCBI Taxonomy" id="882211"/>
    <lineage>
        <taxon>Bacteria</taxon>
        <taxon>Pseudomonadati</taxon>
        <taxon>Pseudomonadota</taxon>
        <taxon>Gammaproteobacteria</taxon>
        <taxon>Pseudomonadales</taxon>
        <taxon>Pseudomonadaceae</taxon>
        <taxon>Pseudomonas</taxon>
    </lineage>
</organism>
<dbReference type="EMBL" id="FNUD01000002">
    <property type="protein sequence ID" value="SEE36420.1"/>
    <property type="molecule type" value="Genomic_DNA"/>
</dbReference>
<evidence type="ECO:0000313" key="3">
    <source>
        <dbReference type="Proteomes" id="UP000183613"/>
    </source>
</evidence>
<accession>A0A0J6J7K0</accession>
<keyword evidence="3" id="KW-1185">Reference proteome</keyword>
<name>A0A0J6J7K0_PSEDM</name>
<feature type="signal peptide" evidence="1">
    <location>
        <begin position="1"/>
        <end position="20"/>
    </location>
</feature>
<dbReference type="OrthoDB" id="8720220at2"/>
<sequence length="108" mass="11806">MNITSLTLLCLTAFAVQVQASSSDAWEGYNKEVLAGCTQASTLKKVTPVGAPAQFDDRVGYTAILLQGQYPQKHMKGRYGTELCLYNKQTKAAYVTEWDSIRPAGKAQ</sequence>
<proteinExistence type="predicted"/>
<dbReference type="RefSeq" id="WP_048360647.1">
    <property type="nucleotide sequence ID" value="NZ_FNUD01000002.1"/>
</dbReference>
<dbReference type="Proteomes" id="UP000183613">
    <property type="component" value="Unassembled WGS sequence"/>
</dbReference>
<feature type="chain" id="PRO_5009777918" evidence="1">
    <location>
        <begin position="21"/>
        <end position="108"/>
    </location>
</feature>
<dbReference type="AlphaFoldDB" id="A0A0J6J7K0"/>